<dbReference type="PANTHER" id="PTHR10445:SF0">
    <property type="entry name" value="GENERAL TRANSCRIPTION FACTOR IIF SUBUNIT 2"/>
    <property type="match status" value="1"/>
</dbReference>
<dbReference type="OMA" id="QYNTECE"/>
<dbReference type="STRING" id="9593.ENSGGOP00000037296"/>
<evidence type="ECO:0000256" key="8">
    <source>
        <dbReference type="ARBA" id="ARBA00033388"/>
    </source>
</evidence>
<keyword evidence="4" id="KW-0805">Transcription regulation</keyword>
<dbReference type="Gene3D" id="1.10.10.10">
    <property type="entry name" value="Winged helix-like DNA-binding domain superfamily/Winged helix DNA-binding domain"/>
    <property type="match status" value="1"/>
</dbReference>
<reference evidence="10" key="4">
    <citation type="submission" date="2025-09" db="UniProtKB">
        <authorList>
            <consortium name="Ensembl"/>
        </authorList>
    </citation>
    <scope>IDENTIFICATION</scope>
</reference>
<comment type="subcellular location">
    <subcellularLocation>
        <location evidence="1">Nucleus</location>
    </subcellularLocation>
</comment>
<dbReference type="Ensembl" id="ENSGGOT00000043338.1">
    <property type="protein sequence ID" value="ENSGGOP00000037296.1"/>
    <property type="gene ID" value="ENSGGOG00000038929.1"/>
</dbReference>
<dbReference type="FunFam" id="1.10.10.10:FF:000035">
    <property type="entry name" value="General transcription factor IIF subunit 2"/>
    <property type="match status" value="1"/>
</dbReference>
<dbReference type="GO" id="GO:0003677">
    <property type="term" value="F:DNA binding"/>
    <property type="evidence" value="ECO:0007669"/>
    <property type="project" value="UniProtKB-KW"/>
</dbReference>
<keyword evidence="11" id="KW-1185">Reference proteome</keyword>
<evidence type="ECO:0000256" key="2">
    <source>
        <dbReference type="ARBA" id="ARBA00009543"/>
    </source>
</evidence>
<dbReference type="Bgee" id="ENSGGOG00000038929">
    <property type="expression patterns" value="Expressed in heart"/>
</dbReference>
<dbReference type="EMBL" id="CABD030034101">
    <property type="status" value="NOT_ANNOTATED_CDS"/>
    <property type="molecule type" value="Genomic_DNA"/>
</dbReference>
<dbReference type="InterPro" id="IPR040450">
    <property type="entry name" value="TFIIF_beta_HTH"/>
</dbReference>
<dbReference type="InterPro" id="IPR036388">
    <property type="entry name" value="WH-like_DNA-bd_sf"/>
</dbReference>
<keyword evidence="6" id="KW-0804">Transcription</keyword>
<dbReference type="InParanoid" id="A0A2I2YRF2"/>
<comment type="similarity">
    <text evidence="2">Belongs to the TFIIF beta subunit family.</text>
</comment>
<dbReference type="SUPFAM" id="SSF46785">
    <property type="entry name" value="Winged helix' DNA-binding domain"/>
    <property type="match status" value="1"/>
</dbReference>
<sequence length="102" mass="12319">MRLKRLQIEESSKPVRLSQQLDKVVTASFETVANQYNTECERKEKKYQYYHLKDLVDITKQPVVYLRELLKEIGLQNVKEIHKNTWELKPEYRHHQGEEMSD</sequence>
<dbReference type="GO" id="GO:0006368">
    <property type="term" value="P:transcription elongation by RNA polymerase II"/>
    <property type="evidence" value="ECO:0007669"/>
    <property type="project" value="UniProtKB-ARBA"/>
</dbReference>
<reference evidence="10" key="3">
    <citation type="submission" date="2025-08" db="UniProtKB">
        <authorList>
            <consortium name="Ensembl"/>
        </authorList>
    </citation>
    <scope>IDENTIFICATION</scope>
</reference>
<evidence type="ECO:0000256" key="4">
    <source>
        <dbReference type="ARBA" id="ARBA00023015"/>
    </source>
</evidence>
<evidence type="ECO:0000256" key="1">
    <source>
        <dbReference type="ARBA" id="ARBA00004123"/>
    </source>
</evidence>
<keyword evidence="5" id="KW-0238">DNA-binding</keyword>
<dbReference type="AlphaFoldDB" id="A0A2I2YRF2"/>
<proteinExistence type="inferred from homology"/>
<evidence type="ECO:0000256" key="7">
    <source>
        <dbReference type="ARBA" id="ARBA00023242"/>
    </source>
</evidence>
<evidence type="ECO:0000256" key="5">
    <source>
        <dbReference type="ARBA" id="ARBA00023125"/>
    </source>
</evidence>
<dbReference type="GO" id="GO:0005674">
    <property type="term" value="C:transcription factor TFIIF complex"/>
    <property type="evidence" value="ECO:0000318"/>
    <property type="project" value="GO_Central"/>
</dbReference>
<dbReference type="GO" id="GO:0006367">
    <property type="term" value="P:transcription initiation at RNA polymerase II promoter"/>
    <property type="evidence" value="ECO:0000318"/>
    <property type="project" value="GO_Central"/>
</dbReference>
<evidence type="ECO:0000256" key="6">
    <source>
        <dbReference type="ARBA" id="ARBA00023163"/>
    </source>
</evidence>
<dbReference type="Pfam" id="PF02270">
    <property type="entry name" value="TFIIF_beta"/>
    <property type="match status" value="1"/>
</dbReference>
<reference evidence="11" key="1">
    <citation type="submission" date="2011-05" db="EMBL/GenBank/DDBJ databases">
        <title>Insights into the evolution of the great apes provided by the gorilla genome.</title>
        <authorList>
            <person name="Scally A."/>
        </authorList>
    </citation>
    <scope>NUCLEOTIDE SEQUENCE [LARGE SCALE GENOMIC DNA]</scope>
</reference>
<accession>A0A2I2YRF2</accession>
<dbReference type="InterPro" id="IPR036390">
    <property type="entry name" value="WH_DNA-bd_sf"/>
</dbReference>
<dbReference type="PANTHER" id="PTHR10445">
    <property type="entry name" value="GENERAL TRANSCRIPTION FACTOR IIF SUBUNIT 2"/>
    <property type="match status" value="1"/>
</dbReference>
<dbReference type="GeneTree" id="ENSGT00390000016051"/>
<protein>
    <recommendedName>
        <fullName evidence="3">General transcription factor IIF subunit 2</fullName>
    </recommendedName>
    <alternativeName>
        <fullName evidence="8">Transcription initiation factor IIF subunit beta</fullName>
    </alternativeName>
</protein>
<name>A0A2I2YRF2_GORGO</name>
<evidence type="ECO:0000259" key="9">
    <source>
        <dbReference type="Pfam" id="PF02270"/>
    </source>
</evidence>
<evidence type="ECO:0000313" key="10">
    <source>
        <dbReference type="Ensembl" id="ENSGGOP00000037296.1"/>
    </source>
</evidence>
<organism evidence="10 11">
    <name type="scientific">Gorilla gorilla gorilla</name>
    <name type="common">Western lowland gorilla</name>
    <dbReference type="NCBI Taxonomy" id="9595"/>
    <lineage>
        <taxon>Eukaryota</taxon>
        <taxon>Metazoa</taxon>
        <taxon>Chordata</taxon>
        <taxon>Craniata</taxon>
        <taxon>Vertebrata</taxon>
        <taxon>Euteleostomi</taxon>
        <taxon>Mammalia</taxon>
        <taxon>Eutheria</taxon>
        <taxon>Euarchontoglires</taxon>
        <taxon>Primates</taxon>
        <taxon>Haplorrhini</taxon>
        <taxon>Catarrhini</taxon>
        <taxon>Hominidae</taxon>
        <taxon>Gorilla</taxon>
    </lineage>
</organism>
<keyword evidence="7" id="KW-0539">Nucleus</keyword>
<reference evidence="10 11" key="2">
    <citation type="journal article" date="2012" name="Nature">
        <title>Insights into hominid evolution from the gorilla genome sequence.</title>
        <authorList>
            <person name="Scally A."/>
            <person name="Dutheil J.Y."/>
            <person name="Hillier L.W."/>
            <person name="Jordan G.E."/>
            <person name="Goodhead I."/>
            <person name="Herrero J."/>
            <person name="Hobolth A."/>
            <person name="Lappalainen T."/>
            <person name="Mailund T."/>
            <person name="Marques-Bonet T."/>
            <person name="McCarthy S."/>
            <person name="Montgomery S.H."/>
            <person name="Schwalie P.C."/>
            <person name="Tang Y.A."/>
            <person name="Ward M.C."/>
            <person name="Xue Y."/>
            <person name="Yngvadottir B."/>
            <person name="Alkan C."/>
            <person name="Andersen L.N."/>
            <person name="Ayub Q."/>
            <person name="Ball E.V."/>
            <person name="Beal K."/>
            <person name="Bradley B.J."/>
            <person name="Chen Y."/>
            <person name="Clee C.M."/>
            <person name="Fitzgerald S."/>
            <person name="Graves T.A."/>
            <person name="Gu Y."/>
            <person name="Heath P."/>
            <person name="Heger A."/>
            <person name="Karakoc E."/>
            <person name="Kolb-Kokocinski A."/>
            <person name="Laird G.K."/>
            <person name="Lunter G."/>
            <person name="Meader S."/>
            <person name="Mort M."/>
            <person name="Mullikin J.C."/>
            <person name="Munch K."/>
            <person name="O'Connor T.D."/>
            <person name="Phillips A.D."/>
            <person name="Prado-Martinez J."/>
            <person name="Rogers A.S."/>
            <person name="Sajjadian S."/>
            <person name="Schmidt D."/>
            <person name="Shaw K."/>
            <person name="Simpson J.T."/>
            <person name="Stenson P.D."/>
            <person name="Turner D.J."/>
            <person name="Vigilant L."/>
            <person name="Vilella A.J."/>
            <person name="Whitener W."/>
            <person name="Zhu B."/>
            <person name="Cooper D.N."/>
            <person name="de Jong P."/>
            <person name="Dermitzakis E.T."/>
            <person name="Eichler E.E."/>
            <person name="Flicek P."/>
            <person name="Goldman N."/>
            <person name="Mundy N.I."/>
            <person name="Ning Z."/>
            <person name="Odom D.T."/>
            <person name="Ponting C.P."/>
            <person name="Quail M.A."/>
            <person name="Ryder O.A."/>
            <person name="Searle S.M."/>
            <person name="Warren W.C."/>
            <person name="Wilson R.K."/>
            <person name="Schierup M.H."/>
            <person name="Rogers J."/>
            <person name="Tyler-Smith C."/>
            <person name="Durbin R."/>
        </authorList>
    </citation>
    <scope>NUCLEOTIDE SEQUENCE [LARGE SCALE GENOMIC DNA]</scope>
</reference>
<evidence type="ECO:0000256" key="3">
    <source>
        <dbReference type="ARBA" id="ARBA00020815"/>
    </source>
</evidence>
<dbReference type="InterPro" id="IPR003196">
    <property type="entry name" value="TFIIF_beta"/>
</dbReference>
<feature type="domain" description="TFIIF beta subunit HTH" evidence="9">
    <location>
        <begin position="45"/>
        <end position="93"/>
    </location>
</feature>
<dbReference type="Proteomes" id="UP000001519">
    <property type="component" value="Chromosome 4"/>
</dbReference>
<evidence type="ECO:0000313" key="11">
    <source>
        <dbReference type="Proteomes" id="UP000001519"/>
    </source>
</evidence>